<protein>
    <submittedName>
        <fullName evidence="2">Tfs1 protein</fullName>
    </submittedName>
</protein>
<name>A0AAV5QGK4_9ASCO</name>
<dbReference type="EMBL" id="BTFZ01000002">
    <property type="protein sequence ID" value="GMM33757.1"/>
    <property type="molecule type" value="Genomic_DNA"/>
</dbReference>
<dbReference type="Pfam" id="PF01161">
    <property type="entry name" value="PBP"/>
    <property type="match status" value="1"/>
</dbReference>
<dbReference type="InterPro" id="IPR036610">
    <property type="entry name" value="PEBP-like_sf"/>
</dbReference>
<sequence>MLAHNLVTISSSIVDALKKHELFPEVLDEFTPQGLLTISYGKDLDVLLGNQLKVKDTQTLPKIQLTLDIGDDELVSTFSALDYFTLVVTDPDAPSRTDKKWSEYCHYIKTNIKLTQSDGAKNSDFLSAQLDLNEGPDYLKYEGPGPPPKTGKHRYCFFLFKQKAEINPPPLTGRPNWGLGKPATGVREWSTKYGLEPIAANFFYAQNETQ</sequence>
<dbReference type="SUPFAM" id="SSF49777">
    <property type="entry name" value="PEBP-like"/>
    <property type="match status" value="1"/>
</dbReference>
<dbReference type="PROSITE" id="PS01220">
    <property type="entry name" value="PBP"/>
    <property type="match status" value="1"/>
</dbReference>
<dbReference type="PANTHER" id="PTHR11362">
    <property type="entry name" value="PHOSPHATIDYLETHANOLAMINE-BINDING PROTEIN"/>
    <property type="match status" value="1"/>
</dbReference>
<dbReference type="GO" id="GO:0030414">
    <property type="term" value="F:peptidase inhibitor activity"/>
    <property type="evidence" value="ECO:0007669"/>
    <property type="project" value="TreeGrafter"/>
</dbReference>
<dbReference type="AlphaFoldDB" id="A0AAV5QGK4"/>
<dbReference type="InterPro" id="IPR035810">
    <property type="entry name" value="PEBP_euk"/>
</dbReference>
<dbReference type="Gene3D" id="3.90.280.10">
    <property type="entry name" value="PEBP-like"/>
    <property type="match status" value="1"/>
</dbReference>
<dbReference type="GO" id="GO:0005543">
    <property type="term" value="F:phospholipid binding"/>
    <property type="evidence" value="ECO:0007669"/>
    <property type="project" value="TreeGrafter"/>
</dbReference>
<dbReference type="CDD" id="cd00866">
    <property type="entry name" value="PEBP_euk"/>
    <property type="match status" value="1"/>
</dbReference>
<dbReference type="GeneID" id="90071736"/>
<comment type="caution">
    <text evidence="2">The sequence shown here is derived from an EMBL/GenBank/DDBJ whole genome shotgun (WGS) entry which is preliminary data.</text>
</comment>
<reference evidence="2 3" key="1">
    <citation type="journal article" date="2023" name="Elife">
        <title>Identification of key yeast species and microbe-microbe interactions impacting larval growth of Drosophila in the wild.</title>
        <authorList>
            <person name="Mure A."/>
            <person name="Sugiura Y."/>
            <person name="Maeda R."/>
            <person name="Honda K."/>
            <person name="Sakurai N."/>
            <person name="Takahashi Y."/>
            <person name="Watada M."/>
            <person name="Katoh T."/>
            <person name="Gotoh A."/>
            <person name="Gotoh Y."/>
            <person name="Taniguchi I."/>
            <person name="Nakamura K."/>
            <person name="Hayashi T."/>
            <person name="Katayama T."/>
            <person name="Uemura T."/>
            <person name="Hattori Y."/>
        </authorList>
    </citation>
    <scope>NUCLEOTIDE SEQUENCE [LARGE SCALE GENOMIC DNA]</scope>
    <source>
        <strain evidence="2 3">SC-9</strain>
    </source>
</reference>
<evidence type="ECO:0000313" key="3">
    <source>
        <dbReference type="Proteomes" id="UP001360560"/>
    </source>
</evidence>
<dbReference type="RefSeq" id="XP_064850757.1">
    <property type="nucleotide sequence ID" value="XM_064994685.1"/>
</dbReference>
<comment type="similarity">
    <text evidence="1">Belongs to the phosphatidylethanolamine-binding protein family.</text>
</comment>
<dbReference type="InterPro" id="IPR001858">
    <property type="entry name" value="Phosphatidylethanolamine-bd_CS"/>
</dbReference>
<gene>
    <name evidence="2" type="ORF">DASC09_010820</name>
</gene>
<dbReference type="GO" id="GO:0046578">
    <property type="term" value="P:regulation of Ras protein signal transduction"/>
    <property type="evidence" value="ECO:0007669"/>
    <property type="project" value="TreeGrafter"/>
</dbReference>
<evidence type="ECO:0000313" key="2">
    <source>
        <dbReference type="EMBL" id="GMM33757.1"/>
    </source>
</evidence>
<proteinExistence type="inferred from homology"/>
<dbReference type="GO" id="GO:0030162">
    <property type="term" value="P:regulation of proteolysis"/>
    <property type="evidence" value="ECO:0007669"/>
    <property type="project" value="TreeGrafter"/>
</dbReference>
<dbReference type="InterPro" id="IPR008914">
    <property type="entry name" value="PEBP"/>
</dbReference>
<dbReference type="PANTHER" id="PTHR11362:SF148">
    <property type="entry name" value="CARBOXYPEPTIDASE Y INHIBITOR"/>
    <property type="match status" value="1"/>
</dbReference>
<evidence type="ECO:0000256" key="1">
    <source>
        <dbReference type="ARBA" id="ARBA00007091"/>
    </source>
</evidence>
<dbReference type="Proteomes" id="UP001360560">
    <property type="component" value="Unassembled WGS sequence"/>
</dbReference>
<accession>A0AAV5QGK4</accession>
<organism evidence="2 3">
    <name type="scientific">Saccharomycopsis crataegensis</name>
    <dbReference type="NCBI Taxonomy" id="43959"/>
    <lineage>
        <taxon>Eukaryota</taxon>
        <taxon>Fungi</taxon>
        <taxon>Dikarya</taxon>
        <taxon>Ascomycota</taxon>
        <taxon>Saccharomycotina</taxon>
        <taxon>Saccharomycetes</taxon>
        <taxon>Saccharomycopsidaceae</taxon>
        <taxon>Saccharomycopsis</taxon>
    </lineage>
</organism>
<keyword evidence="3" id="KW-1185">Reference proteome</keyword>